<dbReference type="AlphaFoldDB" id="A0AAD6YUE5"/>
<evidence type="ECO:0000313" key="2">
    <source>
        <dbReference type="Proteomes" id="UP001219525"/>
    </source>
</evidence>
<organism evidence="1 2">
    <name type="scientific">Mycena pura</name>
    <dbReference type="NCBI Taxonomy" id="153505"/>
    <lineage>
        <taxon>Eukaryota</taxon>
        <taxon>Fungi</taxon>
        <taxon>Dikarya</taxon>
        <taxon>Basidiomycota</taxon>
        <taxon>Agaricomycotina</taxon>
        <taxon>Agaricomycetes</taxon>
        <taxon>Agaricomycetidae</taxon>
        <taxon>Agaricales</taxon>
        <taxon>Marasmiineae</taxon>
        <taxon>Mycenaceae</taxon>
        <taxon>Mycena</taxon>
    </lineage>
</organism>
<evidence type="ECO:0000313" key="1">
    <source>
        <dbReference type="EMBL" id="KAJ7229014.1"/>
    </source>
</evidence>
<accession>A0AAD6YUE5</accession>
<proteinExistence type="predicted"/>
<reference evidence="1" key="1">
    <citation type="submission" date="2023-03" db="EMBL/GenBank/DDBJ databases">
        <title>Massive genome expansion in bonnet fungi (Mycena s.s.) driven by repeated elements and novel gene families across ecological guilds.</title>
        <authorList>
            <consortium name="Lawrence Berkeley National Laboratory"/>
            <person name="Harder C.B."/>
            <person name="Miyauchi S."/>
            <person name="Viragh M."/>
            <person name="Kuo A."/>
            <person name="Thoen E."/>
            <person name="Andreopoulos B."/>
            <person name="Lu D."/>
            <person name="Skrede I."/>
            <person name="Drula E."/>
            <person name="Henrissat B."/>
            <person name="Morin E."/>
            <person name="Kohler A."/>
            <person name="Barry K."/>
            <person name="LaButti K."/>
            <person name="Morin E."/>
            <person name="Salamov A."/>
            <person name="Lipzen A."/>
            <person name="Mereny Z."/>
            <person name="Hegedus B."/>
            <person name="Baldrian P."/>
            <person name="Stursova M."/>
            <person name="Weitz H."/>
            <person name="Taylor A."/>
            <person name="Grigoriev I.V."/>
            <person name="Nagy L.G."/>
            <person name="Martin F."/>
            <person name="Kauserud H."/>
        </authorList>
    </citation>
    <scope>NUCLEOTIDE SEQUENCE</scope>
    <source>
        <strain evidence="1">9144</strain>
    </source>
</reference>
<dbReference type="EMBL" id="JARJCW010000002">
    <property type="protein sequence ID" value="KAJ7229014.1"/>
    <property type="molecule type" value="Genomic_DNA"/>
</dbReference>
<feature type="non-terminal residue" evidence="1">
    <location>
        <position position="1"/>
    </location>
</feature>
<keyword evidence="2" id="KW-1185">Reference proteome</keyword>
<comment type="caution">
    <text evidence="1">The sequence shown here is derived from an EMBL/GenBank/DDBJ whole genome shotgun (WGS) entry which is preliminary data.</text>
</comment>
<dbReference type="Proteomes" id="UP001219525">
    <property type="component" value="Unassembled WGS sequence"/>
</dbReference>
<name>A0AAD6YUE5_9AGAR</name>
<sequence length="208" mass="22903">VDAEKSIDAFLANNAKTIPSHLRRLMRTINEFAPRSGTTSRAVTLHVLQTTKDTTAEVDGYTPGKFVIVGVPYSSVSKPKDDDTIMTCGCEKDVALMEFFWWKTWTIKSANPGLAGVTEAMKSDWLDGRHRAFFYQAYTGGTMLGIDDLYPQGSEVYGSPSYDLRIKATQAERFVAAANAGLKILGQPLWVREKEPVAGHSLDQHVGV</sequence>
<gene>
    <name evidence="1" type="ORF">GGX14DRAFT_346641</name>
</gene>
<protein>
    <submittedName>
        <fullName evidence="1">Uncharacterized protein</fullName>
    </submittedName>
</protein>